<protein>
    <submittedName>
        <fullName evidence="3">Putative enoyl-CoA hydratase echA12</fullName>
        <ecNumber evidence="3">4.2.1.17</ecNumber>
    </submittedName>
</protein>
<dbReference type="CDD" id="cd06558">
    <property type="entry name" value="crotonase-like"/>
    <property type="match status" value="1"/>
</dbReference>
<evidence type="ECO:0000313" key="4">
    <source>
        <dbReference type="Proteomes" id="UP000271469"/>
    </source>
</evidence>
<dbReference type="InterPro" id="IPR029045">
    <property type="entry name" value="ClpP/crotonase-like_dom_sf"/>
</dbReference>
<dbReference type="SUPFAM" id="SSF52096">
    <property type="entry name" value="ClpP/crotonase"/>
    <property type="match status" value="1"/>
</dbReference>
<organism evidence="3 4">
    <name type="scientific">Gordonia insulae</name>
    <dbReference type="NCBI Taxonomy" id="2420509"/>
    <lineage>
        <taxon>Bacteria</taxon>
        <taxon>Bacillati</taxon>
        <taxon>Actinomycetota</taxon>
        <taxon>Actinomycetes</taxon>
        <taxon>Mycobacteriales</taxon>
        <taxon>Gordoniaceae</taxon>
        <taxon>Gordonia</taxon>
    </lineage>
</organism>
<reference evidence="3 4" key="1">
    <citation type="submission" date="2018-11" db="EMBL/GenBank/DDBJ databases">
        <title>Gordonia insulae sp. nov., isolated from an island soil.</title>
        <authorList>
            <person name="Kim Y.S."/>
            <person name="Kim S.B."/>
        </authorList>
    </citation>
    <scope>NUCLEOTIDE SEQUENCE [LARGE SCALE GENOMIC DNA]</scope>
    <source>
        <strain evidence="3 4">MMS17-SY073</strain>
    </source>
</reference>
<dbReference type="Pfam" id="PF00378">
    <property type="entry name" value="ECH_1"/>
    <property type="match status" value="1"/>
</dbReference>
<dbReference type="Gene3D" id="3.90.226.10">
    <property type="entry name" value="2-enoyl-CoA Hydratase, Chain A, domain 1"/>
    <property type="match status" value="1"/>
</dbReference>
<dbReference type="PANTHER" id="PTHR11941:SF130">
    <property type="entry name" value="ENOYL-COA HYDRATASE ECHA12-RELATED"/>
    <property type="match status" value="1"/>
</dbReference>
<gene>
    <name evidence="3" type="ORF">D7316_01997</name>
</gene>
<keyword evidence="2 3" id="KW-0456">Lyase</keyword>
<dbReference type="EC" id="4.2.1.17" evidence="3"/>
<evidence type="ECO:0000256" key="2">
    <source>
        <dbReference type="ARBA" id="ARBA00023239"/>
    </source>
</evidence>
<dbReference type="PANTHER" id="PTHR11941">
    <property type="entry name" value="ENOYL-COA HYDRATASE-RELATED"/>
    <property type="match status" value="1"/>
</dbReference>
<comment type="similarity">
    <text evidence="1">Belongs to the enoyl-CoA hydratase/isomerase family.</text>
</comment>
<evidence type="ECO:0000313" key="3">
    <source>
        <dbReference type="EMBL" id="AZG45401.1"/>
    </source>
</evidence>
<dbReference type="OrthoDB" id="9777711at2"/>
<dbReference type="GO" id="GO:0004300">
    <property type="term" value="F:enoyl-CoA hydratase activity"/>
    <property type="evidence" value="ECO:0007669"/>
    <property type="project" value="UniProtKB-EC"/>
</dbReference>
<dbReference type="Gene3D" id="1.10.12.10">
    <property type="entry name" value="Lyase 2-enoyl-coa Hydratase, Chain A, domain 2"/>
    <property type="match status" value="1"/>
</dbReference>
<sequence length="270" mass="29018">MTVSVTRPAEGITQITLSRPEALNTLDRRLTGDLITALDEVEADTDCRVVIVTGAGRAFCAGLDLNGYLPPDGWADELDRLGRAQAQLVIQREIAGLAQRLHSLRQPVIAAVNGPAAGGGLALVAASDIRIAAPEAVFAVSFIRAGFSACDIGVSWLLPRLIGAGRAHELMLTGRRFSAEYAREIGLVTDVVPAGELLDRAMALAAEIMLNPPISVELTKQGMWLALETPGFDAAVEFENRQQVFTSFTEDQPEAVAAFLGKRSPRYRRR</sequence>
<name>A0A3G8JJY8_9ACTN</name>
<dbReference type="GO" id="GO:0006635">
    <property type="term" value="P:fatty acid beta-oxidation"/>
    <property type="evidence" value="ECO:0007669"/>
    <property type="project" value="TreeGrafter"/>
</dbReference>
<dbReference type="RefSeq" id="WP_124708122.1">
    <property type="nucleotide sequence ID" value="NZ_CP033972.1"/>
</dbReference>
<proteinExistence type="inferred from homology"/>
<keyword evidence="4" id="KW-1185">Reference proteome</keyword>
<dbReference type="Proteomes" id="UP000271469">
    <property type="component" value="Chromosome"/>
</dbReference>
<dbReference type="InterPro" id="IPR014748">
    <property type="entry name" value="Enoyl-CoA_hydra_C"/>
</dbReference>
<dbReference type="InterPro" id="IPR001753">
    <property type="entry name" value="Enoyl-CoA_hydra/iso"/>
</dbReference>
<dbReference type="KEGG" id="gom:D7316_01997"/>
<dbReference type="EMBL" id="CP033972">
    <property type="protein sequence ID" value="AZG45401.1"/>
    <property type="molecule type" value="Genomic_DNA"/>
</dbReference>
<accession>A0A3G8JJY8</accession>
<dbReference type="AlphaFoldDB" id="A0A3G8JJY8"/>
<evidence type="ECO:0000256" key="1">
    <source>
        <dbReference type="ARBA" id="ARBA00005254"/>
    </source>
</evidence>